<accession>A0ABS7FTV3</accession>
<gene>
    <name evidence="1" type="ORF">K1Y72_15740</name>
</gene>
<evidence type="ECO:0000313" key="1">
    <source>
        <dbReference type="EMBL" id="MBW8483839.1"/>
    </source>
</evidence>
<comment type="caution">
    <text evidence="1">The sequence shown here is derived from an EMBL/GenBank/DDBJ whole genome shotgun (WGS) entry which is preliminary data.</text>
</comment>
<reference evidence="1 2" key="1">
    <citation type="submission" date="2021-07" db="EMBL/GenBank/DDBJ databases">
        <title>Actinomadura sp. PM05-2 isolated from lichen.</title>
        <authorList>
            <person name="Somphong A."/>
            <person name="Phongsopitanun W."/>
            <person name="Tanasupawat S."/>
            <person name="Peongsungnone V."/>
        </authorList>
    </citation>
    <scope>NUCLEOTIDE SEQUENCE [LARGE SCALE GENOMIC DNA]</scope>
    <source>
        <strain evidence="1 2">PM05-2</strain>
    </source>
</reference>
<evidence type="ECO:0000313" key="2">
    <source>
        <dbReference type="Proteomes" id="UP000774570"/>
    </source>
</evidence>
<keyword evidence="2" id="KW-1185">Reference proteome</keyword>
<name>A0ABS7FTV3_9ACTN</name>
<dbReference type="Proteomes" id="UP000774570">
    <property type="component" value="Unassembled WGS sequence"/>
</dbReference>
<dbReference type="RefSeq" id="WP_220167074.1">
    <property type="nucleotide sequence ID" value="NZ_JAIBOA010000009.1"/>
</dbReference>
<organism evidence="1 2">
    <name type="scientific">Actinomadura parmotrematis</name>
    <dbReference type="NCBI Taxonomy" id="2864039"/>
    <lineage>
        <taxon>Bacteria</taxon>
        <taxon>Bacillati</taxon>
        <taxon>Actinomycetota</taxon>
        <taxon>Actinomycetes</taxon>
        <taxon>Streptosporangiales</taxon>
        <taxon>Thermomonosporaceae</taxon>
        <taxon>Actinomadura</taxon>
    </lineage>
</organism>
<dbReference type="EMBL" id="JAIBOA010000009">
    <property type="protein sequence ID" value="MBW8483839.1"/>
    <property type="molecule type" value="Genomic_DNA"/>
</dbReference>
<proteinExistence type="predicted"/>
<sequence length="45" mass="4752">MGTSGVSGGARRRPSAVVPPAVPPVQGFLFGHSRAEVVYDCRRAR</sequence>
<protein>
    <submittedName>
        <fullName evidence="1">Uncharacterized protein</fullName>
    </submittedName>
</protein>